<sequence length="160" mass="17942">MREGLDKVSLRNPVHFLALGFGSGLSPVVPGTMGTLAAVPVWWLLAHLSLPWYLLAIVLSFIVGVYLCDKTSRDMQVHDSGAIVWDEFVGLFITMLALPAMTWQWVLTGFVLFRFFDMVKPWPIRWFDRKVDGGFGIMIDDVIAGIIAAACLWLGAQWWA</sequence>
<comment type="function">
    <text evidence="1">Lipid phosphatase which dephosphorylates phosphatidylglycerophosphate (PGP) to phosphatidylglycerol (PG).</text>
</comment>
<dbReference type="CDD" id="cd06971">
    <property type="entry name" value="PgpA"/>
    <property type="match status" value="1"/>
</dbReference>
<keyword evidence="1" id="KW-0997">Cell inner membrane</keyword>
<keyword evidence="1" id="KW-0443">Lipid metabolism</keyword>
<gene>
    <name evidence="2" type="primary">pgpA</name>
    <name evidence="2" type="ORF">J2R62_12560</name>
</gene>
<dbReference type="SUPFAM" id="SSF101307">
    <property type="entry name" value="YutG-like"/>
    <property type="match status" value="1"/>
</dbReference>
<dbReference type="GO" id="GO:0006655">
    <property type="term" value="P:phosphatidylglycerol biosynthetic process"/>
    <property type="evidence" value="ECO:0007669"/>
    <property type="project" value="UniProtKB-UniPathway"/>
</dbReference>
<dbReference type="InterPro" id="IPR026037">
    <property type="entry name" value="PgpA"/>
</dbReference>
<comment type="subcellular location">
    <subcellularLocation>
        <location evidence="1">Cell inner membrane</location>
        <topology evidence="1">Multi-pass membrane protein</topology>
    </subcellularLocation>
</comment>
<dbReference type="GO" id="GO:0009395">
    <property type="term" value="P:phospholipid catabolic process"/>
    <property type="evidence" value="ECO:0007669"/>
    <property type="project" value="UniProtKB-KW"/>
</dbReference>
<keyword evidence="1" id="KW-1208">Phospholipid metabolism</keyword>
<dbReference type="Pfam" id="PF04608">
    <property type="entry name" value="PgpA"/>
    <property type="match status" value="1"/>
</dbReference>
<dbReference type="NCBIfam" id="NF008288">
    <property type="entry name" value="PRK11068.1"/>
    <property type="match status" value="1"/>
</dbReference>
<dbReference type="Proteomes" id="UP000664658">
    <property type="component" value="Unassembled WGS sequence"/>
</dbReference>
<dbReference type="AlphaFoldDB" id="A0A2P1VTK8"/>
<dbReference type="GO" id="GO:0008962">
    <property type="term" value="F:phosphatidylglycerophosphatase activity"/>
    <property type="evidence" value="ECO:0007669"/>
    <property type="project" value="UniProtKB-EC"/>
</dbReference>
<keyword evidence="1" id="KW-0812">Transmembrane</keyword>
<keyword evidence="1" id="KW-0595">Phospholipid degradation</keyword>
<dbReference type="PANTHER" id="PTHR36305:SF1">
    <property type="entry name" value="PHOSPHATIDYLGLYCEROPHOSPHATASE A"/>
    <property type="match status" value="1"/>
</dbReference>
<keyword evidence="1" id="KW-0442">Lipid degradation</keyword>
<comment type="catalytic activity">
    <reaction evidence="1">
        <text>a 1,2-diacyl-sn-glycero-3-phospho-(1'-sn-glycero-3'-phosphate) + H2O = a 1,2-diacyl-sn-glycero-3-phospho-(1'-sn-glycerol) + phosphate</text>
        <dbReference type="Rhea" id="RHEA:33751"/>
        <dbReference type="ChEBI" id="CHEBI:15377"/>
        <dbReference type="ChEBI" id="CHEBI:43474"/>
        <dbReference type="ChEBI" id="CHEBI:60110"/>
        <dbReference type="ChEBI" id="CHEBI:64716"/>
        <dbReference type="EC" id="3.1.3.27"/>
    </reaction>
</comment>
<comment type="cofactor">
    <cofactor evidence="1">
        <name>Mg(2+)</name>
        <dbReference type="ChEBI" id="CHEBI:18420"/>
    </cofactor>
</comment>
<dbReference type="EC" id="3.1.3.27" evidence="1"/>
<proteinExistence type="predicted"/>
<name>A0A2P1VTK8_PLESH</name>
<keyword evidence="1" id="KW-0460">Magnesium</keyword>
<organism evidence="2 3">
    <name type="scientific">Plesiomonas shigelloides</name>
    <name type="common">Aeromonas shigelloides</name>
    <dbReference type="NCBI Taxonomy" id="703"/>
    <lineage>
        <taxon>Bacteria</taxon>
        <taxon>Pseudomonadati</taxon>
        <taxon>Pseudomonadota</taxon>
        <taxon>Gammaproteobacteria</taxon>
        <taxon>Enterobacterales</taxon>
        <taxon>Enterobacteriaceae</taxon>
        <taxon>Plesiomonas</taxon>
    </lineage>
</organism>
<protein>
    <recommendedName>
        <fullName evidence="1">Phosphatidylglycerophosphatase A</fullName>
        <ecNumber evidence="1">3.1.3.27</ecNumber>
    </recommendedName>
    <alternativeName>
        <fullName evidence="1">Phosphatidylglycerolphosphate phosphatase A</fullName>
    </alternativeName>
</protein>
<dbReference type="PANTHER" id="PTHR36305">
    <property type="entry name" value="PHOSPHATIDYLGLYCEROPHOSPHATASE A"/>
    <property type="match status" value="1"/>
</dbReference>
<evidence type="ECO:0000313" key="2">
    <source>
        <dbReference type="EMBL" id="MBO1109027.1"/>
    </source>
</evidence>
<dbReference type="Gene3D" id="1.10.3760.10">
    <property type="entry name" value="PgpA-like"/>
    <property type="match status" value="1"/>
</dbReference>
<keyword evidence="1" id="KW-0378">Hydrolase</keyword>
<dbReference type="InterPro" id="IPR007686">
    <property type="entry name" value="YutG/PgpA"/>
</dbReference>
<accession>A0A2P1VTK8</accession>
<comment type="caution">
    <text evidence="2">The sequence shown here is derived from an EMBL/GenBank/DDBJ whole genome shotgun (WGS) entry which is preliminary data.</text>
</comment>
<comment type="pathway">
    <text evidence="1">Phospholipid metabolism; phosphatidylglycerol biosynthesis; phosphatidylglycerol from CDP-diacylglycerol: step 2/2.</text>
</comment>
<dbReference type="RefSeq" id="WP_010864313.1">
    <property type="nucleotide sequence ID" value="NZ_JAPIUW010000002.1"/>
</dbReference>
<keyword evidence="1" id="KW-0479">Metal-binding</keyword>
<keyword evidence="1" id="KW-0472">Membrane</keyword>
<evidence type="ECO:0000256" key="1">
    <source>
        <dbReference type="PIRNR" id="PIRNR006162"/>
    </source>
</evidence>
<dbReference type="PIRSF" id="PIRSF006162">
    <property type="entry name" value="PgpA"/>
    <property type="match status" value="1"/>
</dbReference>
<dbReference type="UniPathway" id="UPA00084">
    <property type="reaction ID" value="UER00504"/>
</dbReference>
<evidence type="ECO:0000313" key="3">
    <source>
        <dbReference type="Proteomes" id="UP000664658"/>
    </source>
</evidence>
<dbReference type="InterPro" id="IPR036681">
    <property type="entry name" value="PgpA-like_sf"/>
</dbReference>
<dbReference type="GO" id="GO:0046872">
    <property type="term" value="F:metal ion binding"/>
    <property type="evidence" value="ECO:0007669"/>
    <property type="project" value="UniProtKB-KW"/>
</dbReference>
<keyword evidence="1" id="KW-1003">Cell membrane</keyword>
<dbReference type="EMBL" id="JAFNAA010000013">
    <property type="protein sequence ID" value="MBO1109027.1"/>
    <property type="molecule type" value="Genomic_DNA"/>
</dbReference>
<reference evidence="2" key="1">
    <citation type="submission" date="2021-03" db="EMBL/GenBank/DDBJ databases">
        <title>Plesiomonas shigelloides zfcc0051, isolated from zebrafish feces.</title>
        <authorList>
            <person name="Vanderhoek Z."/>
            <person name="Gaulke C."/>
        </authorList>
    </citation>
    <scope>NUCLEOTIDE SEQUENCE</scope>
    <source>
        <strain evidence="2">Zfcc0051</strain>
    </source>
</reference>
<dbReference type="GO" id="GO:0005886">
    <property type="term" value="C:plasma membrane"/>
    <property type="evidence" value="ECO:0007669"/>
    <property type="project" value="UniProtKB-SubCell"/>
</dbReference>